<reference evidence="2 3" key="1">
    <citation type="journal article" date="2017" name="Nat. Commun.">
        <title>Genome assembly with in vitro proximity ligation data and whole-genome triplication in lettuce.</title>
        <authorList>
            <person name="Reyes-Chin-Wo S."/>
            <person name="Wang Z."/>
            <person name="Yang X."/>
            <person name="Kozik A."/>
            <person name="Arikit S."/>
            <person name="Song C."/>
            <person name="Xia L."/>
            <person name="Froenicke L."/>
            <person name="Lavelle D.O."/>
            <person name="Truco M.J."/>
            <person name="Xia R."/>
            <person name="Zhu S."/>
            <person name="Xu C."/>
            <person name="Xu H."/>
            <person name="Xu X."/>
            <person name="Cox K."/>
            <person name="Korf I."/>
            <person name="Meyers B.C."/>
            <person name="Michelmore R.W."/>
        </authorList>
    </citation>
    <scope>NUCLEOTIDE SEQUENCE [LARGE SCALE GENOMIC DNA]</scope>
    <source>
        <strain evidence="3">cv. Salinas</strain>
        <tissue evidence="2">Seedlings</tissue>
    </source>
</reference>
<accession>A0A9R1XC35</accession>
<organism evidence="2 3">
    <name type="scientific">Lactuca sativa</name>
    <name type="common">Garden lettuce</name>
    <dbReference type="NCBI Taxonomy" id="4236"/>
    <lineage>
        <taxon>Eukaryota</taxon>
        <taxon>Viridiplantae</taxon>
        <taxon>Streptophyta</taxon>
        <taxon>Embryophyta</taxon>
        <taxon>Tracheophyta</taxon>
        <taxon>Spermatophyta</taxon>
        <taxon>Magnoliopsida</taxon>
        <taxon>eudicotyledons</taxon>
        <taxon>Gunneridae</taxon>
        <taxon>Pentapetalae</taxon>
        <taxon>asterids</taxon>
        <taxon>campanulids</taxon>
        <taxon>Asterales</taxon>
        <taxon>Asteraceae</taxon>
        <taxon>Cichorioideae</taxon>
        <taxon>Cichorieae</taxon>
        <taxon>Lactucinae</taxon>
        <taxon>Lactuca</taxon>
    </lineage>
</organism>
<name>A0A9R1XC35_LACSA</name>
<keyword evidence="3" id="KW-1185">Reference proteome</keyword>
<evidence type="ECO:0000256" key="1">
    <source>
        <dbReference type="SAM" id="MobiDB-lite"/>
    </source>
</evidence>
<evidence type="ECO:0000313" key="2">
    <source>
        <dbReference type="EMBL" id="KAJ0202937.1"/>
    </source>
</evidence>
<dbReference type="AlphaFoldDB" id="A0A9R1XC35"/>
<sequence length="155" mass="17373">MGRSTTREPTIPNEVSSEETNGENNNSVSCGPLTSAQRIIASSGFNEVSPDPFRREAKHFTEIHVLNRDSDGESAKDLAMELIENVRTLREKYPKLDIELPALEESPQYKQSPSNIEKAHTQISLQQTDQKSNLEKVRSCKFLPLVYQIASRLGS</sequence>
<feature type="region of interest" description="Disordered" evidence="1">
    <location>
        <begin position="103"/>
        <end position="130"/>
    </location>
</feature>
<evidence type="ECO:0000313" key="3">
    <source>
        <dbReference type="Proteomes" id="UP000235145"/>
    </source>
</evidence>
<gene>
    <name evidence="2" type="ORF">LSAT_V11C500238220</name>
</gene>
<proteinExistence type="predicted"/>
<comment type="caution">
    <text evidence="2">The sequence shown here is derived from an EMBL/GenBank/DDBJ whole genome shotgun (WGS) entry which is preliminary data.</text>
</comment>
<protein>
    <submittedName>
        <fullName evidence="2">Uncharacterized protein</fullName>
    </submittedName>
</protein>
<dbReference type="EMBL" id="NBSK02000005">
    <property type="protein sequence ID" value="KAJ0202937.1"/>
    <property type="molecule type" value="Genomic_DNA"/>
</dbReference>
<dbReference type="Proteomes" id="UP000235145">
    <property type="component" value="Unassembled WGS sequence"/>
</dbReference>
<feature type="region of interest" description="Disordered" evidence="1">
    <location>
        <begin position="1"/>
        <end position="33"/>
    </location>
</feature>
<feature type="compositionally biased region" description="Polar residues" evidence="1">
    <location>
        <begin position="108"/>
        <end position="130"/>
    </location>
</feature>